<dbReference type="PROSITE" id="PS50893">
    <property type="entry name" value="ABC_TRANSPORTER_2"/>
    <property type="match status" value="1"/>
</dbReference>
<feature type="transmembrane region" description="Helical" evidence="11">
    <location>
        <begin position="1110"/>
        <end position="1130"/>
    </location>
</feature>
<keyword evidence="6" id="KW-0106">Calcium</keyword>
<dbReference type="CDD" id="cd03213">
    <property type="entry name" value="ABCG_EPDR"/>
    <property type="match status" value="1"/>
</dbReference>
<evidence type="ECO:0000256" key="3">
    <source>
        <dbReference type="ARBA" id="ARBA00022448"/>
    </source>
</evidence>
<feature type="chain" id="PRO_5030002186" evidence="12">
    <location>
        <begin position="21"/>
        <end position="1139"/>
    </location>
</feature>
<keyword evidence="4 11" id="KW-0812">Transmembrane</keyword>
<dbReference type="PANTHER" id="PTHR48041:SF91">
    <property type="entry name" value="ABC TRANSPORTER G FAMILY MEMBER 28"/>
    <property type="match status" value="1"/>
</dbReference>
<dbReference type="InterPro" id="IPR043926">
    <property type="entry name" value="ABCG_dom"/>
</dbReference>
<dbReference type="InterPro" id="IPR018247">
    <property type="entry name" value="EF_Hand_1_Ca_BS"/>
</dbReference>
<dbReference type="Pfam" id="PF00005">
    <property type="entry name" value="ABC_tran"/>
    <property type="match status" value="1"/>
</dbReference>
<evidence type="ECO:0000259" key="14">
    <source>
        <dbReference type="PROSITE" id="PS50893"/>
    </source>
</evidence>
<dbReference type="InterPro" id="IPR003593">
    <property type="entry name" value="AAA+_ATPase"/>
</dbReference>
<dbReference type="Gene3D" id="3.40.50.300">
    <property type="entry name" value="P-loop containing nucleotide triphosphate hydrolases"/>
    <property type="match status" value="1"/>
</dbReference>
<evidence type="ECO:0000256" key="4">
    <source>
        <dbReference type="ARBA" id="ARBA00022692"/>
    </source>
</evidence>
<protein>
    <submittedName>
        <fullName evidence="15">Atp-binding cassette</fullName>
    </submittedName>
</protein>
<feature type="transmembrane region" description="Helical" evidence="11">
    <location>
        <begin position="837"/>
        <end position="856"/>
    </location>
</feature>
<evidence type="ECO:0000313" key="15">
    <source>
        <dbReference type="EMBL" id="JAC72537.1"/>
    </source>
</evidence>
<comment type="subcellular location">
    <subcellularLocation>
        <location evidence="1">Membrane</location>
        <topology evidence="1">Multi-pass membrane protein</topology>
    </subcellularLocation>
</comment>
<comment type="similarity">
    <text evidence="2">Belongs to the ABC transporter superfamily. ABCG family. Eye pigment precursor importer (TC 3.A.1.204) subfamily.</text>
</comment>
<feature type="region of interest" description="Disordered" evidence="10">
    <location>
        <begin position="743"/>
        <end position="778"/>
    </location>
</feature>
<dbReference type="AlphaFoldDB" id="A0A061RHW3"/>
<feature type="transmembrane region" description="Helical" evidence="11">
    <location>
        <begin position="285"/>
        <end position="310"/>
    </location>
</feature>
<evidence type="ECO:0000256" key="11">
    <source>
        <dbReference type="SAM" id="Phobius"/>
    </source>
</evidence>
<evidence type="ECO:0000256" key="2">
    <source>
        <dbReference type="ARBA" id="ARBA00005814"/>
    </source>
</evidence>
<gene>
    <name evidence="15" type="ORF">TSPGSL018_31086</name>
</gene>
<feature type="domain" description="EF-hand" evidence="13">
    <location>
        <begin position="667"/>
        <end position="702"/>
    </location>
</feature>
<dbReference type="InterPro" id="IPR017871">
    <property type="entry name" value="ABC_transporter-like_CS"/>
</dbReference>
<dbReference type="SUPFAM" id="SSF52540">
    <property type="entry name" value="P-loop containing nucleoside triphosphate hydrolases"/>
    <property type="match status" value="1"/>
</dbReference>
<keyword evidence="9 11" id="KW-0472">Membrane</keyword>
<organism evidence="15">
    <name type="scientific">Tetraselmis sp. GSL018</name>
    <dbReference type="NCBI Taxonomy" id="582737"/>
    <lineage>
        <taxon>Eukaryota</taxon>
        <taxon>Viridiplantae</taxon>
        <taxon>Chlorophyta</taxon>
        <taxon>core chlorophytes</taxon>
        <taxon>Chlorodendrophyceae</taxon>
        <taxon>Chlorodendrales</taxon>
        <taxon>Chlorodendraceae</taxon>
        <taxon>Tetraselmis</taxon>
    </lineage>
</organism>
<dbReference type="EMBL" id="GBEZ01013449">
    <property type="protein sequence ID" value="JAC72537.1"/>
    <property type="molecule type" value="Transcribed_RNA"/>
</dbReference>
<feature type="compositionally biased region" description="Basic and acidic residues" evidence="10">
    <location>
        <begin position="755"/>
        <end position="767"/>
    </location>
</feature>
<feature type="signal peptide" evidence="12">
    <location>
        <begin position="1"/>
        <end position="20"/>
    </location>
</feature>
<evidence type="ECO:0000259" key="13">
    <source>
        <dbReference type="PROSITE" id="PS50222"/>
    </source>
</evidence>
<feature type="domain" description="ABC transporter" evidence="14">
    <location>
        <begin position="353"/>
        <end position="593"/>
    </location>
</feature>
<keyword evidence="7 15" id="KW-0067">ATP-binding</keyword>
<evidence type="ECO:0000256" key="9">
    <source>
        <dbReference type="ARBA" id="ARBA00023136"/>
    </source>
</evidence>
<dbReference type="PROSITE" id="PS00211">
    <property type="entry name" value="ABC_TRANSPORTER_1"/>
    <property type="match status" value="1"/>
</dbReference>
<dbReference type="FunFam" id="3.40.50.300:FF:000367">
    <property type="entry name" value="ABC transporter G family member 24"/>
    <property type="match status" value="1"/>
</dbReference>
<dbReference type="PROSITE" id="PS50222">
    <property type="entry name" value="EF_HAND_2"/>
    <property type="match status" value="1"/>
</dbReference>
<dbReference type="InterPro" id="IPR002048">
    <property type="entry name" value="EF_hand_dom"/>
</dbReference>
<dbReference type="GO" id="GO:0140359">
    <property type="term" value="F:ABC-type transporter activity"/>
    <property type="evidence" value="ECO:0007669"/>
    <property type="project" value="InterPro"/>
</dbReference>
<dbReference type="SUPFAM" id="SSF47473">
    <property type="entry name" value="EF-hand"/>
    <property type="match status" value="1"/>
</dbReference>
<dbReference type="InterPro" id="IPR011992">
    <property type="entry name" value="EF-hand-dom_pair"/>
</dbReference>
<evidence type="ECO:0000256" key="1">
    <source>
        <dbReference type="ARBA" id="ARBA00004141"/>
    </source>
</evidence>
<dbReference type="PROSITE" id="PS00018">
    <property type="entry name" value="EF_HAND_1"/>
    <property type="match status" value="1"/>
</dbReference>
<dbReference type="InterPro" id="IPR027417">
    <property type="entry name" value="P-loop_NTPase"/>
</dbReference>
<evidence type="ECO:0000256" key="10">
    <source>
        <dbReference type="SAM" id="MobiDB-lite"/>
    </source>
</evidence>
<feature type="transmembrane region" description="Helical" evidence="11">
    <location>
        <begin position="868"/>
        <end position="886"/>
    </location>
</feature>
<dbReference type="InterPro" id="IPR003439">
    <property type="entry name" value="ABC_transporter-like_ATP-bd"/>
</dbReference>
<proteinExistence type="inferred from homology"/>
<dbReference type="InterPro" id="IPR050352">
    <property type="entry name" value="ABCG_transporters"/>
</dbReference>
<dbReference type="PANTHER" id="PTHR48041">
    <property type="entry name" value="ABC TRANSPORTER G FAMILY MEMBER 28"/>
    <property type="match status" value="1"/>
</dbReference>
<accession>A0A061RHW3</accession>
<feature type="compositionally biased region" description="Low complexity" evidence="10">
    <location>
        <begin position="743"/>
        <end position="754"/>
    </location>
</feature>
<keyword evidence="12" id="KW-0732">Signal</keyword>
<evidence type="ECO:0000256" key="6">
    <source>
        <dbReference type="ARBA" id="ARBA00022837"/>
    </source>
</evidence>
<keyword evidence="5" id="KW-0547">Nucleotide-binding</keyword>
<evidence type="ECO:0000256" key="8">
    <source>
        <dbReference type="ARBA" id="ARBA00022989"/>
    </source>
</evidence>
<dbReference type="SMART" id="SM00382">
    <property type="entry name" value="AAA"/>
    <property type="match status" value="1"/>
</dbReference>
<dbReference type="GO" id="GO:0005524">
    <property type="term" value="F:ATP binding"/>
    <property type="evidence" value="ECO:0007669"/>
    <property type="project" value="UniProtKB-KW"/>
</dbReference>
<dbReference type="GO" id="GO:0016887">
    <property type="term" value="F:ATP hydrolysis activity"/>
    <property type="evidence" value="ECO:0007669"/>
    <property type="project" value="InterPro"/>
</dbReference>
<keyword evidence="3" id="KW-0813">Transport</keyword>
<sequence length="1139" mass="124666">MASFCWVFLCLLLQAHYVSSEVGIFNCTVDEYGVQIGCSCSAWKPCREGLFCSGEFNTVIYKAAGLGPLDALKHVGGFCMPCVSGDFCPKGTSTMKDAILWNELSQELVVTLREAAEAAGGEIGWDQLYSTELGTAAELLRTLSRRSRSRIDQVQLLSCPAGSFCPTPLEKHDCHPGSYCPMAAVTNTSCNMPRLMLRRPMEEIRFVMSESIMDRIFHGKQVIQGNFCPAGSEKPSGECPAGFYCPTVSKQIECPEGYYCPKGSTSPASCPWLSACPKGSTGTSYSWAGFITGAVIIGALAGLILVGNAIRSHLYDKNKRAVRRQERFNEIINCIKLPPRKFFAFEDIDRVSIEFENLTLDLKSGTRVLDGVSGSFPHSQLIAIMGGSGCGKSTFLNVLCGKATYGTMGGRVLINGEAVPLSFIRSIKGFVPQDDTVHEDLTVQENLYYSAAARLPSRYTRYKRKQLVLATCELLELSPVINSVVGSVEHRGISGGQRKRVNIGVELVAQPSVLFLDEPTSGLDATASLSILSGLKLLSQRGLSSIMVIHQPRYSVFELFDQVLLLGAGGHQVYLGPSSLALPYFESKGFSLPPNENPADFFLDIIQGKISCGADGGFEVTTLYDWWRKSGREWVAGAAEARERPRAETEPEAPPLTAGQSLARISYHEQTIKERFNLLDKNNDGCVTPMEIVEFIKDNKKPCTLEEARHVLKAITGSRYEATLDDFLAYSIGSNASASASQSADLPAADAPAADVEHGKAKEEEPLSRSGPGKLPSMRHTANPFKQAWLIFRRSANKWTRSWNLRIIDICLVMSVAIIIGGIQGSNWNMERVGVNLILYLIALGVIITTASLRVFGSGRVVHWREVSSGYSVVAVFMGTAAFDFMDVTLRPLLFSAMFWSLTATPIPFKFFFGVSWLSSWWSSGLGYLLSVVIPEDNAVLAGAAIPLVLAGFFNGFNPTLSSFGALSPMHLLTYLSFARWATESLMVKYFQGSDIQFRVMAVALMRGVGFCNAVFEDPSSGPNDPNSGMLEMVMTVARNPETQPLVTNIMRMLFPSVYQASNLTEIRESFDRDCKAIHDTDLQESFCSELDQEANSAFGYTECLASMDLGLLVLFIEGLLLRVLALVALKFMNRGKQI</sequence>
<name>A0A061RHW3_9CHLO</name>
<evidence type="ECO:0000256" key="7">
    <source>
        <dbReference type="ARBA" id="ARBA00022840"/>
    </source>
</evidence>
<dbReference type="GO" id="GO:0016020">
    <property type="term" value="C:membrane"/>
    <property type="evidence" value="ECO:0007669"/>
    <property type="project" value="UniProtKB-SubCell"/>
</dbReference>
<evidence type="ECO:0000256" key="12">
    <source>
        <dbReference type="SAM" id="SignalP"/>
    </source>
</evidence>
<reference evidence="15" key="1">
    <citation type="submission" date="2014-05" db="EMBL/GenBank/DDBJ databases">
        <title>The transcriptome of the halophilic microalga Tetraselmis sp. GSL018 isolated from the Great Salt Lake, Utah.</title>
        <authorList>
            <person name="Jinkerson R.E."/>
            <person name="D'Adamo S."/>
            <person name="Posewitz M.C."/>
        </authorList>
    </citation>
    <scope>NUCLEOTIDE SEQUENCE</scope>
    <source>
        <strain evidence="15">GSL018</strain>
    </source>
</reference>
<dbReference type="GO" id="GO:0005509">
    <property type="term" value="F:calcium ion binding"/>
    <property type="evidence" value="ECO:0007669"/>
    <property type="project" value="InterPro"/>
</dbReference>
<evidence type="ECO:0000256" key="5">
    <source>
        <dbReference type="ARBA" id="ARBA00022741"/>
    </source>
</evidence>
<dbReference type="Pfam" id="PF19055">
    <property type="entry name" value="ABC2_membrane_7"/>
    <property type="match status" value="2"/>
</dbReference>
<feature type="transmembrane region" description="Helical" evidence="11">
    <location>
        <begin position="803"/>
        <end position="825"/>
    </location>
</feature>
<keyword evidence="8 11" id="KW-1133">Transmembrane helix</keyword>
<feature type="transmembrane region" description="Helical" evidence="11">
    <location>
        <begin position="925"/>
        <end position="954"/>
    </location>
</feature>